<evidence type="ECO:0000313" key="3">
    <source>
        <dbReference type="Proteomes" id="UP000249066"/>
    </source>
</evidence>
<accession>A0A2W5A4L3</accession>
<evidence type="ECO:0000313" key="2">
    <source>
        <dbReference type="EMBL" id="PZO87389.1"/>
    </source>
</evidence>
<dbReference type="AlphaFoldDB" id="A0A2W5A4L3"/>
<dbReference type="Proteomes" id="UP000249066">
    <property type="component" value="Unassembled WGS sequence"/>
</dbReference>
<proteinExistence type="predicted"/>
<comment type="caution">
    <text evidence="2">The sequence shown here is derived from an EMBL/GenBank/DDBJ whole genome shotgun (WGS) entry which is preliminary data.</text>
</comment>
<organism evidence="2 3">
    <name type="scientific">Sphingomonas sanxanigenens</name>
    <dbReference type="NCBI Taxonomy" id="397260"/>
    <lineage>
        <taxon>Bacteria</taxon>
        <taxon>Pseudomonadati</taxon>
        <taxon>Pseudomonadota</taxon>
        <taxon>Alphaproteobacteria</taxon>
        <taxon>Sphingomonadales</taxon>
        <taxon>Sphingomonadaceae</taxon>
        <taxon>Sphingomonas</taxon>
    </lineage>
</organism>
<protein>
    <submittedName>
        <fullName evidence="2">Uncharacterized protein</fullName>
    </submittedName>
</protein>
<sequence length="188" mass="20928">MLARAYATLVSGCEFVSQHPIRNDVSCPWARRVQNRLVANHIRELDRFLCVLLEEAAVLLAEADHDASRFARLKRTSDKLDRVENMTGSPSQSTARLVAIRRISIRLRRPEESSSPAYAHDISLVCGASLPMSLALPSIAGFYRSLADRLALEILTNEGMPRFPRVSPPAKRRPQPQIEARSGSSPEI</sequence>
<evidence type="ECO:0000256" key="1">
    <source>
        <dbReference type="SAM" id="MobiDB-lite"/>
    </source>
</evidence>
<reference evidence="2 3" key="1">
    <citation type="submission" date="2017-08" db="EMBL/GenBank/DDBJ databases">
        <title>Infants hospitalized years apart are colonized by the same room-sourced microbial strains.</title>
        <authorList>
            <person name="Brooks B."/>
            <person name="Olm M.R."/>
            <person name="Firek B.A."/>
            <person name="Baker R."/>
            <person name="Thomas B.C."/>
            <person name="Morowitz M.J."/>
            <person name="Banfield J.F."/>
        </authorList>
    </citation>
    <scope>NUCLEOTIDE SEQUENCE [LARGE SCALE GENOMIC DNA]</scope>
    <source>
        <strain evidence="2">S2_018_000_R2_101</strain>
    </source>
</reference>
<name>A0A2W5A4L3_9SPHN</name>
<gene>
    <name evidence="2" type="ORF">DI623_14855</name>
</gene>
<dbReference type="EMBL" id="QFNN01000134">
    <property type="protein sequence ID" value="PZO87389.1"/>
    <property type="molecule type" value="Genomic_DNA"/>
</dbReference>
<feature type="region of interest" description="Disordered" evidence="1">
    <location>
        <begin position="161"/>
        <end position="188"/>
    </location>
</feature>